<comment type="domain">
    <text evidence="8">The nitrogen atoms of the two glycine residues in the GGXR motif define the oxyanion hole, and stabilize the oxyanion that forms during the nucleophilic attack by the catalytic serine during substrate cleavage.</text>
</comment>
<reference evidence="10" key="1">
    <citation type="submission" date="2023-07" db="EMBL/GenBank/DDBJ databases">
        <title>A chromosome-level genome assembly of Lolium multiflorum.</title>
        <authorList>
            <person name="Chen Y."/>
            <person name="Copetti D."/>
            <person name="Kolliker R."/>
            <person name="Studer B."/>
        </authorList>
    </citation>
    <scope>NUCLEOTIDE SEQUENCE</scope>
    <source>
        <strain evidence="10">02402/16</strain>
        <tissue evidence="10">Leaf</tissue>
    </source>
</reference>
<evidence type="ECO:0000256" key="1">
    <source>
        <dbReference type="ARBA" id="ARBA00010240"/>
    </source>
</evidence>
<evidence type="ECO:0000313" key="11">
    <source>
        <dbReference type="Proteomes" id="UP001231189"/>
    </source>
</evidence>
<dbReference type="Gene3D" id="3.40.1090.10">
    <property type="entry name" value="Cytosolic phospholipase A2 catalytic domain"/>
    <property type="match status" value="1"/>
</dbReference>
<dbReference type="GO" id="GO:0004620">
    <property type="term" value="F:phospholipase activity"/>
    <property type="evidence" value="ECO:0007669"/>
    <property type="project" value="TreeGrafter"/>
</dbReference>
<evidence type="ECO:0000256" key="3">
    <source>
        <dbReference type="ARBA" id="ARBA00022821"/>
    </source>
</evidence>
<dbReference type="SUPFAM" id="SSF52151">
    <property type="entry name" value="FabD/lysophospholipase-like"/>
    <property type="match status" value="1"/>
</dbReference>
<dbReference type="PROSITE" id="PS51635">
    <property type="entry name" value="PNPLA"/>
    <property type="match status" value="1"/>
</dbReference>
<dbReference type="InterPro" id="IPR002641">
    <property type="entry name" value="PNPLA_dom"/>
</dbReference>
<feature type="active site" description="Nucleophile" evidence="7">
    <location>
        <position position="211"/>
    </location>
</feature>
<keyword evidence="4 7" id="KW-0442">Lipid degradation</keyword>
<dbReference type="InterPro" id="IPR016035">
    <property type="entry name" value="Acyl_Trfase/lysoPLipase"/>
</dbReference>
<evidence type="ECO:0000259" key="9">
    <source>
        <dbReference type="PROSITE" id="PS51635"/>
    </source>
</evidence>
<dbReference type="GO" id="GO:0047372">
    <property type="term" value="F:monoacylglycerol lipase activity"/>
    <property type="evidence" value="ECO:0007669"/>
    <property type="project" value="TreeGrafter"/>
</dbReference>
<comment type="function">
    <text evidence="6">Possesses non-specific lipolytic acyl hydrolase (LAH) activity. Hydrolyzes phospholipids as well as galactolipids. May play a role in disease resistance.</text>
</comment>
<dbReference type="Pfam" id="PF01734">
    <property type="entry name" value="Patatin"/>
    <property type="match status" value="1"/>
</dbReference>
<accession>A0AAD8RTB3</accession>
<evidence type="ECO:0000256" key="8">
    <source>
        <dbReference type="RuleBase" id="RU361262"/>
    </source>
</evidence>
<evidence type="ECO:0000256" key="2">
    <source>
        <dbReference type="ARBA" id="ARBA00022801"/>
    </source>
</evidence>
<name>A0AAD8RTB3_LOLMU</name>
<dbReference type="EC" id="3.1.1.-" evidence="8"/>
<dbReference type="Proteomes" id="UP001231189">
    <property type="component" value="Unassembled WGS sequence"/>
</dbReference>
<comment type="caution">
    <text evidence="10">The sequence shown here is derived from an EMBL/GenBank/DDBJ whole genome shotgun (WGS) entry which is preliminary data.</text>
</comment>
<dbReference type="GO" id="GO:0016042">
    <property type="term" value="P:lipid catabolic process"/>
    <property type="evidence" value="ECO:0007669"/>
    <property type="project" value="UniProtKB-UniRule"/>
</dbReference>
<keyword evidence="5 7" id="KW-0443">Lipid metabolism</keyword>
<feature type="active site" description="Proton acceptor" evidence="7">
    <location>
        <position position="360"/>
    </location>
</feature>
<feature type="short sequence motif" description="DGA/G" evidence="7">
    <location>
        <begin position="360"/>
        <end position="362"/>
    </location>
</feature>
<protein>
    <recommendedName>
        <fullName evidence="8">Patatin</fullName>
        <ecNumber evidence="8">3.1.1.-</ecNumber>
    </recommendedName>
</protein>
<gene>
    <name evidence="10" type="ORF">QYE76_005738</name>
</gene>
<evidence type="ECO:0000256" key="7">
    <source>
        <dbReference type="PROSITE-ProRule" id="PRU01161"/>
    </source>
</evidence>
<organism evidence="10 11">
    <name type="scientific">Lolium multiflorum</name>
    <name type="common">Italian ryegrass</name>
    <name type="synonym">Lolium perenne subsp. multiflorum</name>
    <dbReference type="NCBI Taxonomy" id="4521"/>
    <lineage>
        <taxon>Eukaryota</taxon>
        <taxon>Viridiplantae</taxon>
        <taxon>Streptophyta</taxon>
        <taxon>Embryophyta</taxon>
        <taxon>Tracheophyta</taxon>
        <taxon>Spermatophyta</taxon>
        <taxon>Magnoliopsida</taxon>
        <taxon>Liliopsida</taxon>
        <taxon>Poales</taxon>
        <taxon>Poaceae</taxon>
        <taxon>BOP clade</taxon>
        <taxon>Pooideae</taxon>
        <taxon>Poodae</taxon>
        <taxon>Poeae</taxon>
        <taxon>Poeae Chloroplast Group 2 (Poeae type)</taxon>
        <taxon>Loliodinae</taxon>
        <taxon>Loliinae</taxon>
        <taxon>Lolium</taxon>
    </lineage>
</organism>
<dbReference type="EMBL" id="JAUUTY010000005">
    <property type="protein sequence ID" value="KAK1631423.1"/>
    <property type="molecule type" value="Genomic_DNA"/>
</dbReference>
<comment type="similarity">
    <text evidence="1 8">Belongs to the patatin family.</text>
</comment>
<proteinExistence type="inferred from homology"/>
<sequence length="548" mass="61499">MYGCLDIYIGTAWKQPLASLHNQEITTEIMTSPDVQHWHAIFLLKQHRHNLCLFYIKKVYVEKLVASGWHGEVGVWEADEQEHGFHLVRPTCLEEEAQRCWMPARAGARHTEGRAYWCGTNTSCIREAGEMKYNCVQPTLDERRNMESGKHILCRHPPTYGNVVTVLSIDGGGIRGIIPAVALAFLETELQKLDGEEARLADYFDVIAGTSTGGLVTSMLTAPNKKRRPLFAAKDIQAFYMDHAPKIFPQLRGAFGRIMRMLRSLSGPSYDGKYLHEVVRQKLGNTRLHQTLTNVVIPTFDIKRLQPTIFSSFEVKKKNTMDALLSDICISTSAAPTYLPAHYFKTEDYHGNIKEFNLIDGGVAANNPALVAIGEVTKQIFKENPDFFPIKPMDYGRFLVISLGTGSSKFEEKYNSQKAKSWGVLGWLLSSGSTPLVDIFTRASADMVDIHIAAVFKALHSEENYLRIQDDTLRGTLSSVDVATKDNLEKLVSIGEMLLKKPVSRTNLETGQMVPACSDTDVTNEEALKRFAKLLSDERRIRQARSPK</sequence>
<evidence type="ECO:0000313" key="10">
    <source>
        <dbReference type="EMBL" id="KAK1631423.1"/>
    </source>
</evidence>
<dbReference type="GO" id="GO:0006952">
    <property type="term" value="P:defense response"/>
    <property type="evidence" value="ECO:0007669"/>
    <property type="project" value="UniProtKB-KW"/>
</dbReference>
<keyword evidence="3" id="KW-0611">Plant defense</keyword>
<dbReference type="AlphaFoldDB" id="A0AAD8RTB3"/>
<evidence type="ECO:0000256" key="4">
    <source>
        <dbReference type="ARBA" id="ARBA00022963"/>
    </source>
</evidence>
<dbReference type="CDD" id="cd07214">
    <property type="entry name" value="Pat17_isozyme_like"/>
    <property type="match status" value="1"/>
</dbReference>
<evidence type="ECO:0000256" key="6">
    <source>
        <dbReference type="ARBA" id="ARBA00025642"/>
    </source>
</evidence>
<comment type="function">
    <text evidence="8">Lipolytic acyl hydrolase (LAH).</text>
</comment>
<keyword evidence="11" id="KW-1185">Reference proteome</keyword>
<dbReference type="FunFam" id="3.40.1090.10:FF:000005">
    <property type="entry name" value="Patatin"/>
    <property type="match status" value="1"/>
</dbReference>
<feature type="short sequence motif" description="GXSXG" evidence="7">
    <location>
        <begin position="209"/>
        <end position="213"/>
    </location>
</feature>
<feature type="short sequence motif" description="GXGXXG" evidence="7">
    <location>
        <begin position="171"/>
        <end position="176"/>
    </location>
</feature>
<keyword evidence="2 7" id="KW-0378">Hydrolase</keyword>
<dbReference type="PANTHER" id="PTHR32176">
    <property type="entry name" value="XYLOSE ISOMERASE"/>
    <property type="match status" value="1"/>
</dbReference>
<evidence type="ECO:0000256" key="5">
    <source>
        <dbReference type="ARBA" id="ARBA00023098"/>
    </source>
</evidence>
<dbReference type="PANTHER" id="PTHR32176:SF120">
    <property type="entry name" value="PATATIN"/>
    <property type="match status" value="1"/>
</dbReference>
<feature type="domain" description="PNPLA" evidence="9">
    <location>
        <begin position="167"/>
        <end position="373"/>
    </location>
</feature>